<evidence type="ECO:0000313" key="2">
    <source>
        <dbReference type="Proteomes" id="UP001501414"/>
    </source>
</evidence>
<name>A0ABP4IJX9_9PSEU</name>
<dbReference type="EMBL" id="BAAAJK010000009">
    <property type="protein sequence ID" value="GAA1389285.1"/>
    <property type="molecule type" value="Genomic_DNA"/>
</dbReference>
<accession>A0ABP4IJX9</accession>
<protein>
    <submittedName>
        <fullName evidence="1">Uncharacterized protein</fullName>
    </submittedName>
</protein>
<dbReference type="Proteomes" id="UP001501414">
    <property type="component" value="Unassembled WGS sequence"/>
</dbReference>
<sequence>MTSYAHDPTASVIVATWPTGDGTVAARIARVPRSWDAVHARRAAGLLTRLSELLWSAYAEDEAITIQPFRLVEAVRLPEFPPVDPARIPEERDRIAHTLGRVVAVAPGRAFADAVVDEVRAEIEAVLDADAGDLTGRSAQAVTHVRIGVPAEQLTLAHRILHEDPLGAWRLLSEVEPTAAATAALRWLRAAAAQVSAVVGHPVADVVALAEAIGHEDLPVTRHVLQPGHGEPVDDTELVRDLLQEAVLAGRGLFVVCPDAATGDGTGHRMLRTVLDPAEPGPFLVEGLLRGIHGCFRVYADELTTRASPGPPPGPELRLRFTAELRRAVFPA</sequence>
<dbReference type="RefSeq" id="WP_344022310.1">
    <property type="nucleotide sequence ID" value="NZ_BAAAJK010000009.1"/>
</dbReference>
<organism evidence="1 2">
    <name type="scientific">Pseudonocardia kongjuensis</name>
    <dbReference type="NCBI Taxonomy" id="102227"/>
    <lineage>
        <taxon>Bacteria</taxon>
        <taxon>Bacillati</taxon>
        <taxon>Actinomycetota</taxon>
        <taxon>Actinomycetes</taxon>
        <taxon>Pseudonocardiales</taxon>
        <taxon>Pseudonocardiaceae</taxon>
        <taxon>Pseudonocardia</taxon>
    </lineage>
</organism>
<keyword evidence="2" id="KW-1185">Reference proteome</keyword>
<comment type="caution">
    <text evidence="1">The sequence shown here is derived from an EMBL/GenBank/DDBJ whole genome shotgun (WGS) entry which is preliminary data.</text>
</comment>
<gene>
    <name evidence="1" type="ORF">GCM10009613_27990</name>
</gene>
<reference evidence="2" key="1">
    <citation type="journal article" date="2019" name="Int. J. Syst. Evol. Microbiol.">
        <title>The Global Catalogue of Microorganisms (GCM) 10K type strain sequencing project: providing services to taxonomists for standard genome sequencing and annotation.</title>
        <authorList>
            <consortium name="The Broad Institute Genomics Platform"/>
            <consortium name="The Broad Institute Genome Sequencing Center for Infectious Disease"/>
            <person name="Wu L."/>
            <person name="Ma J."/>
        </authorList>
    </citation>
    <scope>NUCLEOTIDE SEQUENCE [LARGE SCALE GENOMIC DNA]</scope>
    <source>
        <strain evidence="2">JCM 11896</strain>
    </source>
</reference>
<proteinExistence type="predicted"/>
<evidence type="ECO:0000313" key="1">
    <source>
        <dbReference type="EMBL" id="GAA1389285.1"/>
    </source>
</evidence>